<accession>A0AC61PNP1</accession>
<organism evidence="1 2">
    <name type="scientific">Aristaeella lactis</name>
    <dbReference type="NCBI Taxonomy" id="3046383"/>
    <lineage>
        <taxon>Bacteria</taxon>
        <taxon>Bacillati</taxon>
        <taxon>Bacillota</taxon>
        <taxon>Clostridia</taxon>
        <taxon>Eubacteriales</taxon>
        <taxon>Aristaeellaceae</taxon>
        <taxon>Aristaeella</taxon>
    </lineage>
</organism>
<comment type="caution">
    <text evidence="1">The sequence shown here is derived from an EMBL/GenBank/DDBJ whole genome shotgun (WGS) entry which is preliminary data.</text>
</comment>
<evidence type="ECO:0000313" key="1">
    <source>
        <dbReference type="EMBL" id="SMC77408.1"/>
    </source>
</evidence>
<reference evidence="1" key="1">
    <citation type="submission" date="2017-04" db="EMBL/GenBank/DDBJ databases">
        <authorList>
            <person name="Varghese N."/>
            <person name="Submissions S."/>
        </authorList>
    </citation>
    <scope>NUCLEOTIDE SEQUENCE</scope>
    <source>
        <strain evidence="1">WTE2008</strain>
    </source>
</reference>
<keyword evidence="2" id="KW-1185">Reference proteome</keyword>
<protein>
    <submittedName>
        <fullName evidence="1">Uncharacterized protein</fullName>
    </submittedName>
</protein>
<gene>
    <name evidence="1" type="ORF">SAMN06297397_2456</name>
</gene>
<dbReference type="EMBL" id="FWXZ01000005">
    <property type="protein sequence ID" value="SMC77408.1"/>
    <property type="molecule type" value="Genomic_DNA"/>
</dbReference>
<sequence>MKKLQKTGFLLLVLVLALMVSASFAVGLDGGEAGGFTQPDTPNVNDKVVSIQKEITVFNPDEALIYGPAITYTYTVTPGTAVSVTDAASDHSSGTAAETTTLPGITTGMKVNGGTAGTAASAAGTLEWTNADILDAADAGTANCKAFTLDFTDVVFTQPGVYRYLITESADAYTTSGVTETTGTHTRCLDVYVMRSDEYDAAEITSDDWRIYGYVCVIENEDITPDGDTTSTGAVKTNGFVAATNDGTKVKADEYHTFNLTVGKTLAGDSTMNSHQFPFDAAWTAGSATGTFQFAVKETGATVTKTAQAAATSVGGTSVAANSLYKVGGANAAGTDGKDGNPSIASGGTVKYIGIPTGTKAEVTETNNVTGTTYTTTLTVDGSAAAFTGGTAALADEDKTATMPDGATAIYAQANAPEADTNVVIQFTNTLSIISPTGYVVRFAPYVAMLIGGIALLVVAKKHRKHTEEDE</sequence>
<name>A0AC61PNP1_9FIRM</name>
<proteinExistence type="predicted"/>
<dbReference type="Proteomes" id="UP000192328">
    <property type="component" value="Unassembled WGS sequence"/>
</dbReference>
<evidence type="ECO:0000313" key="2">
    <source>
        <dbReference type="Proteomes" id="UP000192328"/>
    </source>
</evidence>